<protein>
    <recommendedName>
        <fullName evidence="4">Peptidase M13 N-terminal domain-containing protein</fullName>
    </recommendedName>
</protein>
<dbReference type="GO" id="GO:0016485">
    <property type="term" value="P:protein processing"/>
    <property type="evidence" value="ECO:0007669"/>
    <property type="project" value="TreeGrafter"/>
</dbReference>
<dbReference type="InterPro" id="IPR042089">
    <property type="entry name" value="Peptidase_M13_dom_2"/>
</dbReference>
<dbReference type="EMBL" id="JABSTV010001251">
    <property type="protein sequence ID" value="KAH7951156.1"/>
    <property type="molecule type" value="Genomic_DNA"/>
</dbReference>
<feature type="domain" description="Peptidase M13 N-terminal" evidence="4">
    <location>
        <begin position="375"/>
        <end position="733"/>
    </location>
</feature>
<sequence length="818" mass="92435">MDDEAASPPAPTESPAKEGGKKSLRKKSRLSDRCPTPGARSPEGSASPDRTRRTSSGSRRASTARRRTREYRRPTPGNRSPSSGNVPDKARRSSSGARGTSTEKELRAVRDKMTPQRLTDRTSSPVPSRSPAGGTTRTRGQKLRSRSSSSSAAAIGGEAATTQDGPNVIKEQEACAEERLPASGNESESTPCDGTPGPRVQDTTSATLTQMEPSESKGLAEKPDTATRDKEDAREGTAEHARSDRPSKDKSGLEPKLTPLQFDKPRSLSFAQAKPKEKSPGTKTSSVLDRASSHQREPNNSPLRSRPEWPFRPPRFHWTWLVLAALVLAVVALFFLSPLWRRHESVGRRLGACVTDECYHVAKFLGKSLNFTVNPCINFNSFVCSKWKPQSEFISSFEVEMSRSHMRRMADFLLTGKPHFNESAKSARFMRKCTDQTENPEDLKRLTAFAEHVGIPWPYQENAPDSVHARHPLDVVFELSVRWGIYTWFDVVLRAFESEARSERAFYIETGDNPTGSLNFVRTLKINNARERYYEDFCRLYKVQCKSGAELERLFEIEESVLSILDDAVDRGRNNIARLRPKNLEALIRNVTAAEWTHLVTVYVPEYENPVRFPFYFGNKMLLVALDKMFYMYKREDIMAHLAWWFVQMHTVIGSPSGHLIFAGNLESAAKLMAVDCYDMASEKLGLLLAAESAVSLFTAAERHHAKSLLRRLNELVIEMVNLLPWSEKGRRYVASKIAGLHVVTFPENLENLDAYLSDKYSDFLDTNGSLIKYWFTAAEMLYALKDSDYEFMQYRWRAYHLELIDYDYWTNQASDLK</sequence>
<feature type="compositionally biased region" description="Polar residues" evidence="2">
    <location>
        <begin position="201"/>
        <end position="213"/>
    </location>
</feature>
<dbReference type="Pfam" id="PF05649">
    <property type="entry name" value="Peptidase_M13_N"/>
    <property type="match status" value="1"/>
</dbReference>
<comment type="similarity">
    <text evidence="1">Belongs to the peptidase M13 family.</text>
</comment>
<dbReference type="PANTHER" id="PTHR11733:SF241">
    <property type="entry name" value="GH26575P-RELATED"/>
    <property type="match status" value="1"/>
</dbReference>
<keyword evidence="3" id="KW-0812">Transmembrane</keyword>
<feature type="compositionally biased region" description="Basic and acidic residues" evidence="2">
    <location>
        <begin position="214"/>
        <end position="253"/>
    </location>
</feature>
<proteinExistence type="inferred from homology"/>
<dbReference type="PROSITE" id="PS51885">
    <property type="entry name" value="NEPRILYSIN"/>
    <property type="match status" value="1"/>
</dbReference>
<feature type="compositionally biased region" description="Basic and acidic residues" evidence="2">
    <location>
        <begin position="101"/>
        <end position="120"/>
    </location>
</feature>
<evidence type="ECO:0000256" key="1">
    <source>
        <dbReference type="ARBA" id="ARBA00007357"/>
    </source>
</evidence>
<reference evidence="5" key="2">
    <citation type="submission" date="2021-09" db="EMBL/GenBank/DDBJ databases">
        <authorList>
            <person name="Jia N."/>
            <person name="Wang J."/>
            <person name="Shi W."/>
            <person name="Du L."/>
            <person name="Sun Y."/>
            <person name="Zhan W."/>
            <person name="Jiang J."/>
            <person name="Wang Q."/>
            <person name="Zhang B."/>
            <person name="Ji P."/>
            <person name="Sakyi L.B."/>
            <person name="Cui X."/>
            <person name="Yuan T."/>
            <person name="Jiang B."/>
            <person name="Yang W."/>
            <person name="Lam T.T.-Y."/>
            <person name="Chang Q."/>
            <person name="Ding S."/>
            <person name="Wang X."/>
            <person name="Zhu J."/>
            <person name="Ruan X."/>
            <person name="Zhao L."/>
            <person name="Wei J."/>
            <person name="Que T."/>
            <person name="Du C."/>
            <person name="Cheng J."/>
            <person name="Dai P."/>
            <person name="Han X."/>
            <person name="Huang E."/>
            <person name="Gao Y."/>
            <person name="Liu J."/>
            <person name="Shao H."/>
            <person name="Ye R."/>
            <person name="Li L."/>
            <person name="Wei W."/>
            <person name="Wang X."/>
            <person name="Wang C."/>
            <person name="Huo Q."/>
            <person name="Li W."/>
            <person name="Guo W."/>
            <person name="Chen H."/>
            <person name="Chen S."/>
            <person name="Zhou L."/>
            <person name="Zhou L."/>
            <person name="Ni X."/>
            <person name="Tian J."/>
            <person name="Zhou Y."/>
            <person name="Sheng Y."/>
            <person name="Liu T."/>
            <person name="Pan Y."/>
            <person name="Xia L."/>
            <person name="Li J."/>
            <person name="Zhao F."/>
            <person name="Cao W."/>
        </authorList>
    </citation>
    <scope>NUCLEOTIDE SEQUENCE</scope>
    <source>
        <strain evidence="5">Rsan-2018</strain>
        <tissue evidence="5">Larvae</tissue>
    </source>
</reference>
<dbReference type="GO" id="GO:0004222">
    <property type="term" value="F:metalloendopeptidase activity"/>
    <property type="evidence" value="ECO:0007669"/>
    <property type="project" value="InterPro"/>
</dbReference>
<dbReference type="InterPro" id="IPR000718">
    <property type="entry name" value="Peptidase_M13"/>
</dbReference>
<evidence type="ECO:0000256" key="2">
    <source>
        <dbReference type="SAM" id="MobiDB-lite"/>
    </source>
</evidence>
<keyword evidence="3" id="KW-1133">Transmembrane helix</keyword>
<reference evidence="5" key="1">
    <citation type="journal article" date="2020" name="Cell">
        <title>Large-Scale Comparative Analyses of Tick Genomes Elucidate Their Genetic Diversity and Vector Capacities.</title>
        <authorList>
            <consortium name="Tick Genome and Microbiome Consortium (TIGMIC)"/>
            <person name="Jia N."/>
            <person name="Wang J."/>
            <person name="Shi W."/>
            <person name="Du L."/>
            <person name="Sun Y."/>
            <person name="Zhan W."/>
            <person name="Jiang J.F."/>
            <person name="Wang Q."/>
            <person name="Zhang B."/>
            <person name="Ji P."/>
            <person name="Bell-Sakyi L."/>
            <person name="Cui X.M."/>
            <person name="Yuan T.T."/>
            <person name="Jiang B.G."/>
            <person name="Yang W.F."/>
            <person name="Lam T.T."/>
            <person name="Chang Q.C."/>
            <person name="Ding S.J."/>
            <person name="Wang X.J."/>
            <person name="Zhu J.G."/>
            <person name="Ruan X.D."/>
            <person name="Zhao L."/>
            <person name="Wei J.T."/>
            <person name="Ye R.Z."/>
            <person name="Que T.C."/>
            <person name="Du C.H."/>
            <person name="Zhou Y.H."/>
            <person name="Cheng J.X."/>
            <person name="Dai P.F."/>
            <person name="Guo W.B."/>
            <person name="Han X.H."/>
            <person name="Huang E.J."/>
            <person name="Li L.F."/>
            <person name="Wei W."/>
            <person name="Gao Y.C."/>
            <person name="Liu J.Z."/>
            <person name="Shao H.Z."/>
            <person name="Wang X."/>
            <person name="Wang C.C."/>
            <person name="Yang T.C."/>
            <person name="Huo Q.B."/>
            <person name="Li W."/>
            <person name="Chen H.Y."/>
            <person name="Chen S.E."/>
            <person name="Zhou L.G."/>
            <person name="Ni X.B."/>
            <person name="Tian J.H."/>
            <person name="Sheng Y."/>
            <person name="Liu T."/>
            <person name="Pan Y.S."/>
            <person name="Xia L.Y."/>
            <person name="Li J."/>
            <person name="Zhao F."/>
            <person name="Cao W.C."/>
        </authorList>
    </citation>
    <scope>NUCLEOTIDE SEQUENCE</scope>
    <source>
        <strain evidence="5">Rsan-2018</strain>
    </source>
</reference>
<feature type="region of interest" description="Disordered" evidence="2">
    <location>
        <begin position="1"/>
        <end position="306"/>
    </location>
</feature>
<evidence type="ECO:0000313" key="6">
    <source>
        <dbReference type="Proteomes" id="UP000821837"/>
    </source>
</evidence>
<dbReference type="Gene3D" id="3.40.390.10">
    <property type="entry name" value="Collagenase (Catalytic Domain)"/>
    <property type="match status" value="1"/>
</dbReference>
<dbReference type="Gene3D" id="1.10.1380.10">
    <property type="entry name" value="Neutral endopeptidase , domain2"/>
    <property type="match status" value="1"/>
</dbReference>
<organism evidence="5 6">
    <name type="scientific">Rhipicephalus sanguineus</name>
    <name type="common">Brown dog tick</name>
    <name type="synonym">Ixodes sanguineus</name>
    <dbReference type="NCBI Taxonomy" id="34632"/>
    <lineage>
        <taxon>Eukaryota</taxon>
        <taxon>Metazoa</taxon>
        <taxon>Ecdysozoa</taxon>
        <taxon>Arthropoda</taxon>
        <taxon>Chelicerata</taxon>
        <taxon>Arachnida</taxon>
        <taxon>Acari</taxon>
        <taxon>Parasitiformes</taxon>
        <taxon>Ixodida</taxon>
        <taxon>Ixodoidea</taxon>
        <taxon>Ixodidae</taxon>
        <taxon>Rhipicephalinae</taxon>
        <taxon>Rhipicephalus</taxon>
        <taxon>Rhipicephalus</taxon>
    </lineage>
</organism>
<evidence type="ECO:0000256" key="3">
    <source>
        <dbReference type="SAM" id="Phobius"/>
    </source>
</evidence>
<keyword evidence="6" id="KW-1185">Reference proteome</keyword>
<dbReference type="InterPro" id="IPR008753">
    <property type="entry name" value="Peptidase_M13_N"/>
</dbReference>
<accession>A0A9D4SVR5</accession>
<feature type="compositionally biased region" description="Polar residues" evidence="2">
    <location>
        <begin position="121"/>
        <end position="138"/>
    </location>
</feature>
<evidence type="ECO:0000259" key="4">
    <source>
        <dbReference type="Pfam" id="PF05649"/>
    </source>
</evidence>
<dbReference type="Proteomes" id="UP000821837">
    <property type="component" value="Chromosome 5"/>
</dbReference>
<dbReference type="GO" id="GO:0005886">
    <property type="term" value="C:plasma membrane"/>
    <property type="evidence" value="ECO:0007669"/>
    <property type="project" value="TreeGrafter"/>
</dbReference>
<dbReference type="InterPro" id="IPR024079">
    <property type="entry name" value="MetalloPept_cat_dom_sf"/>
</dbReference>
<dbReference type="AlphaFoldDB" id="A0A9D4SVR5"/>
<feature type="transmembrane region" description="Helical" evidence="3">
    <location>
        <begin position="318"/>
        <end position="340"/>
    </location>
</feature>
<comment type="caution">
    <text evidence="5">The sequence shown here is derived from an EMBL/GenBank/DDBJ whole genome shotgun (WGS) entry which is preliminary data.</text>
</comment>
<dbReference type="PANTHER" id="PTHR11733">
    <property type="entry name" value="ZINC METALLOPROTEASE FAMILY M13 NEPRILYSIN-RELATED"/>
    <property type="match status" value="1"/>
</dbReference>
<dbReference type="SUPFAM" id="SSF55486">
    <property type="entry name" value="Metalloproteases ('zincins'), catalytic domain"/>
    <property type="match status" value="1"/>
</dbReference>
<keyword evidence="3" id="KW-0472">Membrane</keyword>
<feature type="compositionally biased region" description="Basic and acidic residues" evidence="2">
    <location>
        <begin position="170"/>
        <end position="180"/>
    </location>
</feature>
<gene>
    <name evidence="5" type="ORF">HPB52_005335</name>
</gene>
<evidence type="ECO:0000313" key="5">
    <source>
        <dbReference type="EMBL" id="KAH7951156.1"/>
    </source>
</evidence>
<dbReference type="VEuPathDB" id="VectorBase:RSAN_056349"/>
<name>A0A9D4SVR5_RHISA</name>